<dbReference type="EMBL" id="NWUF01000026">
    <property type="protein sequence ID" value="PCE40571.1"/>
    <property type="molecule type" value="Genomic_DNA"/>
</dbReference>
<dbReference type="InterPro" id="IPR014748">
    <property type="entry name" value="Enoyl-CoA_hydra_C"/>
</dbReference>
<comment type="caution">
    <text evidence="4">The sequence shown here is derived from an EMBL/GenBank/DDBJ whole genome shotgun (WGS) entry which is preliminary data.</text>
</comment>
<dbReference type="Gene3D" id="1.10.12.10">
    <property type="entry name" value="Lyase 2-enoyl-coa Hydratase, Chain A, domain 2"/>
    <property type="match status" value="1"/>
</dbReference>
<proteinExistence type="inferred from homology"/>
<keyword evidence="3" id="KW-1133">Transmembrane helix</keyword>
<organism evidence="4 5">
    <name type="scientific">Rhizorhabdus dicambivorans</name>
    <dbReference type="NCBI Taxonomy" id="1850238"/>
    <lineage>
        <taxon>Bacteria</taxon>
        <taxon>Pseudomonadati</taxon>
        <taxon>Pseudomonadota</taxon>
        <taxon>Alphaproteobacteria</taxon>
        <taxon>Sphingomonadales</taxon>
        <taxon>Sphingomonadaceae</taxon>
        <taxon>Rhizorhabdus</taxon>
    </lineage>
</organism>
<sequence length="299" mass="32285">MSTRSGCRRRCAGSSRRGWGSRSTRARGKRMPDDSAPPVLLDIADGIATITLNRPDARNAVTPAMTDRLVALTEQVERDDAVRCVVLKGAGKCFSAGGDVTKFQEELTHNRAHYTANLELRLAQSNLMMGRLRRMPKPVVASVHAAVSGIGFSMALASDFVIAAEGTVFVLVHRHIALAPDGGASYFLPRIIGERRALELAMLGERFDAARAHELGIVNWLCPPEELEQRTAALAARLAGGPTAAMANAKALIRGSLDRSWTEVAAEEARIAGRLVLSDDHLEGVNAFIEKRPPSFKGR</sequence>
<feature type="compositionally biased region" description="Low complexity" evidence="2">
    <location>
        <begin position="12"/>
        <end position="23"/>
    </location>
</feature>
<evidence type="ECO:0000256" key="1">
    <source>
        <dbReference type="ARBA" id="ARBA00005254"/>
    </source>
</evidence>
<dbReference type="InterPro" id="IPR029045">
    <property type="entry name" value="ClpP/crotonase-like_dom_sf"/>
</dbReference>
<name>A0A2A4FT41_9SPHN</name>
<evidence type="ECO:0000313" key="4">
    <source>
        <dbReference type="EMBL" id="PCE40571.1"/>
    </source>
</evidence>
<dbReference type="GO" id="GO:0003824">
    <property type="term" value="F:catalytic activity"/>
    <property type="evidence" value="ECO:0007669"/>
    <property type="project" value="UniProtKB-ARBA"/>
</dbReference>
<comment type="similarity">
    <text evidence="1">Belongs to the enoyl-CoA hydratase/isomerase family.</text>
</comment>
<dbReference type="InterPro" id="IPR001753">
    <property type="entry name" value="Enoyl-CoA_hydra/iso"/>
</dbReference>
<dbReference type="Pfam" id="PF00378">
    <property type="entry name" value="ECH_1"/>
    <property type="match status" value="1"/>
</dbReference>
<dbReference type="CDD" id="cd06558">
    <property type="entry name" value="crotonase-like"/>
    <property type="match status" value="1"/>
</dbReference>
<dbReference type="KEGG" id="rdi:CMV14_07610"/>
<dbReference type="Gene3D" id="3.90.226.10">
    <property type="entry name" value="2-enoyl-CoA Hydratase, Chain A, domain 1"/>
    <property type="match status" value="1"/>
</dbReference>
<evidence type="ECO:0000256" key="2">
    <source>
        <dbReference type="SAM" id="MobiDB-lite"/>
    </source>
</evidence>
<dbReference type="PANTHER" id="PTHR43459">
    <property type="entry name" value="ENOYL-COA HYDRATASE"/>
    <property type="match status" value="1"/>
</dbReference>
<reference evidence="4 5" key="1">
    <citation type="submission" date="2017-09" db="EMBL/GenBank/DDBJ databases">
        <title>The Catabolism of 3,6-Dichlorosalicylic acid is Initiated by the Cytochrome P450 Monooxygenase DsmABC in Rhizorhabdus dicambivorans Ndbn-20.</title>
        <authorList>
            <person name="Na L."/>
        </authorList>
    </citation>
    <scope>NUCLEOTIDE SEQUENCE [LARGE SCALE GENOMIC DNA]</scope>
    <source>
        <strain evidence="4 5">Ndbn-20m</strain>
    </source>
</reference>
<dbReference type="PANTHER" id="PTHR43459:SF1">
    <property type="entry name" value="EG:BACN32G11.4 PROTEIN"/>
    <property type="match status" value="1"/>
</dbReference>
<dbReference type="SUPFAM" id="SSF52096">
    <property type="entry name" value="ClpP/crotonase"/>
    <property type="match status" value="1"/>
</dbReference>
<feature type="region of interest" description="Disordered" evidence="2">
    <location>
        <begin position="1"/>
        <end position="36"/>
    </location>
</feature>
<evidence type="ECO:0000313" key="5">
    <source>
        <dbReference type="Proteomes" id="UP000218934"/>
    </source>
</evidence>
<evidence type="ECO:0000256" key="3">
    <source>
        <dbReference type="SAM" id="Phobius"/>
    </source>
</evidence>
<dbReference type="OrthoDB" id="9781757at2"/>
<accession>A0A2A4FT41</accession>
<dbReference type="AlphaFoldDB" id="A0A2A4FT41"/>
<feature type="transmembrane region" description="Helical" evidence="3">
    <location>
        <begin position="138"/>
        <end position="157"/>
    </location>
</feature>
<protein>
    <submittedName>
        <fullName evidence="4">Enoyl-CoA hydratase</fullName>
    </submittedName>
</protein>
<gene>
    <name evidence="4" type="ORF">COO09_19800</name>
</gene>
<keyword evidence="5" id="KW-1185">Reference proteome</keyword>
<feature type="compositionally biased region" description="Basic residues" evidence="2">
    <location>
        <begin position="1"/>
        <end position="11"/>
    </location>
</feature>
<keyword evidence="3" id="KW-0812">Transmembrane</keyword>
<keyword evidence="3" id="KW-0472">Membrane</keyword>
<dbReference type="Proteomes" id="UP000218934">
    <property type="component" value="Unassembled WGS sequence"/>
</dbReference>